<name>A0A7W7DPS5_9ACTN</name>
<evidence type="ECO:0000313" key="2">
    <source>
        <dbReference type="EMBL" id="MBB4713187.1"/>
    </source>
</evidence>
<evidence type="ECO:0000313" key="3">
    <source>
        <dbReference type="Proteomes" id="UP000565089"/>
    </source>
</evidence>
<dbReference type="Proteomes" id="UP000565089">
    <property type="component" value="Unassembled WGS sequence"/>
</dbReference>
<dbReference type="AlphaFoldDB" id="A0A7W7DPS5"/>
<reference evidence="2 3" key="1">
    <citation type="submission" date="2020-08" db="EMBL/GenBank/DDBJ databases">
        <title>Sequencing the genomes of 1000 actinobacteria strains.</title>
        <authorList>
            <person name="Klenk H.-P."/>
        </authorList>
    </citation>
    <scope>NUCLEOTIDE SEQUENCE [LARGE SCALE GENOMIC DNA]</scope>
    <source>
        <strain evidence="2 3">DSM 40483</strain>
    </source>
</reference>
<keyword evidence="1" id="KW-0812">Transmembrane</keyword>
<dbReference type="GeneID" id="95795043"/>
<accession>A0A7W7DPS5</accession>
<sequence length="90" mass="8973">MTSSTAPGETDSPATALGPTALILGAFSAAGTWAFLIPWTVLAGALAVTFGTMGLHYARKGTGRLWPAAAGTTLGAIGLIGTITLIWSLA</sequence>
<comment type="caution">
    <text evidence="2">The sequence shown here is derived from an EMBL/GenBank/DDBJ whole genome shotgun (WGS) entry which is preliminary data.</text>
</comment>
<protein>
    <recommendedName>
        <fullName evidence="4">DUF4190 domain-containing protein</fullName>
    </recommendedName>
</protein>
<proteinExistence type="predicted"/>
<gene>
    <name evidence="2" type="ORF">BJ965_003069</name>
</gene>
<organism evidence="2 3">
    <name type="scientific">Streptomyces luteogriseus</name>
    <dbReference type="NCBI Taxonomy" id="68233"/>
    <lineage>
        <taxon>Bacteria</taxon>
        <taxon>Bacillati</taxon>
        <taxon>Actinomycetota</taxon>
        <taxon>Actinomycetes</taxon>
        <taxon>Kitasatosporales</taxon>
        <taxon>Streptomycetaceae</taxon>
        <taxon>Streptomyces</taxon>
    </lineage>
</organism>
<feature type="transmembrane region" description="Helical" evidence="1">
    <location>
        <begin position="20"/>
        <end position="53"/>
    </location>
</feature>
<dbReference type="RefSeq" id="WP_184909137.1">
    <property type="nucleotide sequence ID" value="NZ_JACHMS010000001.1"/>
</dbReference>
<feature type="transmembrane region" description="Helical" evidence="1">
    <location>
        <begin position="65"/>
        <end position="89"/>
    </location>
</feature>
<dbReference type="EMBL" id="JACHMS010000001">
    <property type="protein sequence ID" value="MBB4713187.1"/>
    <property type="molecule type" value="Genomic_DNA"/>
</dbReference>
<keyword evidence="1" id="KW-1133">Transmembrane helix</keyword>
<keyword evidence="1" id="KW-0472">Membrane</keyword>
<evidence type="ECO:0008006" key="4">
    <source>
        <dbReference type="Google" id="ProtNLM"/>
    </source>
</evidence>
<keyword evidence="3" id="KW-1185">Reference proteome</keyword>
<evidence type="ECO:0000256" key="1">
    <source>
        <dbReference type="SAM" id="Phobius"/>
    </source>
</evidence>